<gene>
    <name evidence="3" type="ORF">OCH239_17350</name>
</gene>
<reference evidence="3 4" key="1">
    <citation type="submission" date="2014-01" db="EMBL/GenBank/DDBJ databases">
        <title>Roseivivax halodurans JCM 10272 Genome Sequencing.</title>
        <authorList>
            <person name="Lai Q."/>
            <person name="Li G."/>
            <person name="Shao Z."/>
        </authorList>
    </citation>
    <scope>NUCLEOTIDE SEQUENCE [LARGE SCALE GENOMIC DNA]</scope>
    <source>
        <strain evidence="3 4">JCM 10272</strain>
    </source>
</reference>
<feature type="compositionally biased region" description="Low complexity" evidence="1">
    <location>
        <begin position="18"/>
        <end position="36"/>
    </location>
</feature>
<evidence type="ECO:0000313" key="4">
    <source>
        <dbReference type="Proteomes" id="UP000022447"/>
    </source>
</evidence>
<feature type="compositionally biased region" description="Acidic residues" evidence="1">
    <location>
        <begin position="72"/>
        <end position="109"/>
    </location>
</feature>
<feature type="compositionally biased region" description="Low complexity" evidence="1">
    <location>
        <begin position="43"/>
        <end position="54"/>
    </location>
</feature>
<dbReference type="AlphaFoldDB" id="X7EC19"/>
<sequence>MKLKALMMSAATAALLAGAATAQDDSDSQAENSAETAAEEAGDAAQAAGEAAEQAGEEAAQETQDAAQDAEQAAEDAADSAETAAEDASSEASQEMDEAESEMEGEGSGEQEQPTSLAEMTVGDVTGMNVFGPEDDRIGEIDYVIDRGDGPEAIIGIGGFLGLGEYTVALPMDNFQLQQDPEGFGIDTDRETLEQQPEIDESEVEALPDDTMMSDLMSDTGAEGATGGSAMDSGSTSGDAASGGDMSSGSSDSGSSMDSSGSGGSDMEETGSDTEENSGN</sequence>
<protein>
    <recommendedName>
        <fullName evidence="5">PRC-barrel domain-containing protein</fullName>
    </recommendedName>
</protein>
<organism evidence="3 4">
    <name type="scientific">Roseivivax halodurans JCM 10272</name>
    <dbReference type="NCBI Taxonomy" id="1449350"/>
    <lineage>
        <taxon>Bacteria</taxon>
        <taxon>Pseudomonadati</taxon>
        <taxon>Pseudomonadota</taxon>
        <taxon>Alphaproteobacteria</taxon>
        <taxon>Rhodobacterales</taxon>
        <taxon>Roseobacteraceae</taxon>
        <taxon>Roseivivax</taxon>
    </lineage>
</organism>
<evidence type="ECO:0000256" key="1">
    <source>
        <dbReference type="SAM" id="MobiDB-lite"/>
    </source>
</evidence>
<feature type="compositionally biased region" description="Acidic residues" evidence="1">
    <location>
        <begin position="266"/>
        <end position="280"/>
    </location>
</feature>
<dbReference type="InterPro" id="IPR011033">
    <property type="entry name" value="PRC_barrel-like_sf"/>
</dbReference>
<dbReference type="OrthoDB" id="7876889at2"/>
<comment type="caution">
    <text evidence="3">The sequence shown here is derived from an EMBL/GenBank/DDBJ whole genome shotgun (WGS) entry which is preliminary data.</text>
</comment>
<feature type="compositionally biased region" description="Low complexity" evidence="1">
    <location>
        <begin position="61"/>
        <end position="71"/>
    </location>
</feature>
<dbReference type="EMBL" id="JALZ01000056">
    <property type="protein sequence ID" value="ETX12756.1"/>
    <property type="molecule type" value="Genomic_DNA"/>
</dbReference>
<feature type="region of interest" description="Disordered" evidence="1">
    <location>
        <begin position="18"/>
        <end position="135"/>
    </location>
</feature>
<dbReference type="STRING" id="1449350.OCH239_17350"/>
<feature type="compositionally biased region" description="Low complexity" evidence="1">
    <location>
        <begin position="209"/>
        <end position="220"/>
    </location>
</feature>
<dbReference type="Gene3D" id="2.30.30.240">
    <property type="entry name" value="PRC-barrel domain"/>
    <property type="match status" value="1"/>
</dbReference>
<evidence type="ECO:0008006" key="5">
    <source>
        <dbReference type="Google" id="ProtNLM"/>
    </source>
</evidence>
<keyword evidence="4" id="KW-1185">Reference proteome</keyword>
<feature type="compositionally biased region" description="Acidic residues" evidence="1">
    <location>
        <begin position="197"/>
        <end position="208"/>
    </location>
</feature>
<feature type="chain" id="PRO_5004977150" description="PRC-barrel domain-containing protein" evidence="2">
    <location>
        <begin position="23"/>
        <end position="280"/>
    </location>
</feature>
<feature type="region of interest" description="Disordered" evidence="1">
    <location>
        <begin position="179"/>
        <end position="280"/>
    </location>
</feature>
<dbReference type="RefSeq" id="WP_037266940.1">
    <property type="nucleotide sequence ID" value="NZ_JALZ01000056.1"/>
</dbReference>
<dbReference type="PANTHER" id="PTHR36505">
    <property type="entry name" value="BLR1072 PROTEIN"/>
    <property type="match status" value="1"/>
</dbReference>
<keyword evidence="2" id="KW-0732">Signal</keyword>
<dbReference type="Proteomes" id="UP000022447">
    <property type="component" value="Unassembled WGS sequence"/>
</dbReference>
<accession>X7EC19</accession>
<dbReference type="eggNOG" id="COG3861">
    <property type="taxonomic scope" value="Bacteria"/>
</dbReference>
<feature type="signal peptide" evidence="2">
    <location>
        <begin position="1"/>
        <end position="22"/>
    </location>
</feature>
<evidence type="ECO:0000256" key="2">
    <source>
        <dbReference type="SAM" id="SignalP"/>
    </source>
</evidence>
<dbReference type="SUPFAM" id="SSF50346">
    <property type="entry name" value="PRC-barrel domain"/>
    <property type="match status" value="1"/>
</dbReference>
<name>X7EC19_9RHOB</name>
<proteinExistence type="predicted"/>
<dbReference type="PANTHER" id="PTHR36505:SF1">
    <property type="entry name" value="BLR1072 PROTEIN"/>
    <property type="match status" value="1"/>
</dbReference>
<evidence type="ECO:0000313" key="3">
    <source>
        <dbReference type="EMBL" id="ETX12756.1"/>
    </source>
</evidence>
<feature type="compositionally biased region" description="Low complexity" evidence="1">
    <location>
        <begin position="228"/>
        <end position="260"/>
    </location>
</feature>